<dbReference type="AlphaFoldDB" id="A0A016QTB7"/>
<dbReference type="RefSeq" id="WP_034353906.1">
    <property type="nucleotide sequence ID" value="NZ_JHAC01000011.1"/>
</dbReference>
<dbReference type="Pfam" id="PF03088">
    <property type="entry name" value="Str_synth"/>
    <property type="match status" value="1"/>
</dbReference>
<feature type="domain" description="Strictosidine synthase conserved region" evidence="4">
    <location>
        <begin position="150"/>
        <end position="237"/>
    </location>
</feature>
<dbReference type="InterPro" id="IPR011042">
    <property type="entry name" value="6-blade_b-propeller_TolB-like"/>
</dbReference>
<dbReference type="STRING" id="1476583.DEIPH_ctg011orf0078"/>
<evidence type="ECO:0000313" key="6">
    <source>
        <dbReference type="Proteomes" id="UP000020492"/>
    </source>
</evidence>
<dbReference type="Proteomes" id="UP000020492">
    <property type="component" value="Unassembled WGS sequence"/>
</dbReference>
<organism evidence="5 6">
    <name type="scientific">Deinococcus phoenicis</name>
    <dbReference type="NCBI Taxonomy" id="1476583"/>
    <lineage>
        <taxon>Bacteria</taxon>
        <taxon>Thermotogati</taxon>
        <taxon>Deinococcota</taxon>
        <taxon>Deinococci</taxon>
        <taxon>Deinococcales</taxon>
        <taxon>Deinococcaceae</taxon>
        <taxon>Deinococcus</taxon>
    </lineage>
</organism>
<dbReference type="PANTHER" id="PTHR10426">
    <property type="entry name" value="STRICTOSIDINE SYNTHASE-RELATED"/>
    <property type="match status" value="1"/>
</dbReference>
<dbReference type="GO" id="GO:0016787">
    <property type="term" value="F:hydrolase activity"/>
    <property type="evidence" value="ECO:0007669"/>
    <property type="project" value="TreeGrafter"/>
</dbReference>
<reference evidence="5 6" key="1">
    <citation type="submission" date="2014-03" db="EMBL/GenBank/DDBJ databases">
        <title>Draft genome sequence of Deinococcus phoenicis 1P10ME.</title>
        <authorList>
            <person name="Stepanov V.G."/>
            <person name="Vaishampayan P."/>
            <person name="Venkateswaran K."/>
            <person name="Fox G.E."/>
        </authorList>
    </citation>
    <scope>NUCLEOTIDE SEQUENCE [LARGE SCALE GENOMIC DNA]</scope>
    <source>
        <strain evidence="5 6">1P10ME</strain>
    </source>
</reference>
<comment type="similarity">
    <text evidence="1">Belongs to the strictosidine synthase family.</text>
</comment>
<dbReference type="PATRIC" id="fig|1476583.3.peg.703"/>
<protein>
    <submittedName>
        <fullName evidence="5">Strictosidine synthase</fullName>
    </submittedName>
</protein>
<dbReference type="OrthoDB" id="241638at2"/>
<evidence type="ECO:0000259" key="4">
    <source>
        <dbReference type="Pfam" id="PF03088"/>
    </source>
</evidence>
<dbReference type="EMBL" id="JHAC01000011">
    <property type="protein sequence ID" value="EYB69107.1"/>
    <property type="molecule type" value="Genomic_DNA"/>
</dbReference>
<keyword evidence="6" id="KW-1185">Reference proteome</keyword>
<name>A0A016QTB7_9DEIO</name>
<dbReference type="Pfam" id="PF20067">
    <property type="entry name" value="SSL_N"/>
    <property type="match status" value="1"/>
</dbReference>
<dbReference type="eggNOG" id="COG3386">
    <property type="taxonomic scope" value="Bacteria"/>
</dbReference>
<dbReference type="SUPFAM" id="SSF63829">
    <property type="entry name" value="Calcium-dependent phosphotriesterase"/>
    <property type="match status" value="1"/>
</dbReference>
<keyword evidence="2" id="KW-0597">Phosphoprotein</keyword>
<gene>
    <name evidence="5" type="ORF">DEIPH_ctg011orf0078</name>
</gene>
<evidence type="ECO:0000256" key="1">
    <source>
        <dbReference type="ARBA" id="ARBA00009191"/>
    </source>
</evidence>
<sequence>MRPRRLLGLSLGAGLGWLLFAPTRVRPVAWEGPGLTPSRTGGPYADNGRLNTAQLLAPVLGLNAPESVAADAQGRLYSGFEGGAVVRFGPDGTAPEVFANTGGRPLGLRFHPDGSLLIADALRGLLRVGPEGSVQVLATGAEGIPFRFTDDLDVDRAGRFVYFTDASSKYGWPHELLDLLEHGGHGRVLRHDLQTGETVVLARDLNFPNGVTLGPEDAFLLVTETGAARVHRLWLAGERVGTLEVFAANLPGYPDNVRFDGTGTFWVALPSRRSPLLDAGARQPWLRRVVARIAERAHLPLPEESMLVALDLNGRPTAFAQGSGPDSYGYITQVLPVGDALILSSLHGQTLARVPVAQVWDPA</sequence>
<evidence type="ECO:0000256" key="3">
    <source>
        <dbReference type="ARBA" id="ARBA00023180"/>
    </source>
</evidence>
<proteinExistence type="inferred from homology"/>
<evidence type="ECO:0000256" key="2">
    <source>
        <dbReference type="ARBA" id="ARBA00022553"/>
    </source>
</evidence>
<keyword evidence="3" id="KW-0325">Glycoprotein</keyword>
<comment type="caution">
    <text evidence="5">The sequence shown here is derived from an EMBL/GenBank/DDBJ whole genome shotgun (WGS) entry which is preliminary data.</text>
</comment>
<dbReference type="Gene3D" id="2.120.10.30">
    <property type="entry name" value="TolB, C-terminal domain"/>
    <property type="match status" value="1"/>
</dbReference>
<dbReference type="PANTHER" id="PTHR10426:SF88">
    <property type="entry name" value="ADIPOCYTE PLASMA MEMBRANE-ASSOCIATED PROTEIN HEMOMUCIN-RELATED"/>
    <property type="match status" value="1"/>
</dbReference>
<evidence type="ECO:0000313" key="5">
    <source>
        <dbReference type="EMBL" id="EYB69107.1"/>
    </source>
</evidence>
<accession>A0A016QTB7</accession>
<dbReference type="InterPro" id="IPR018119">
    <property type="entry name" value="Strictosidine_synth_cons-reg"/>
</dbReference>
<dbReference type="GO" id="GO:0012505">
    <property type="term" value="C:endomembrane system"/>
    <property type="evidence" value="ECO:0007669"/>
    <property type="project" value="TreeGrafter"/>
</dbReference>